<dbReference type="PANTHER" id="PTHR46730">
    <property type="entry name" value="POLYCYSTIN-1"/>
    <property type="match status" value="1"/>
</dbReference>
<keyword evidence="3" id="KW-0812">Transmembrane</keyword>
<feature type="signal peptide" evidence="12">
    <location>
        <begin position="1"/>
        <end position="35"/>
    </location>
</feature>
<organism evidence="15 16">
    <name type="scientific">Flavimobilis rhizosphaerae</name>
    <dbReference type="NCBI Taxonomy" id="2775421"/>
    <lineage>
        <taxon>Bacteria</taxon>
        <taxon>Bacillati</taxon>
        <taxon>Actinomycetota</taxon>
        <taxon>Actinomycetes</taxon>
        <taxon>Micrococcales</taxon>
        <taxon>Jonesiaceae</taxon>
        <taxon>Flavimobilis</taxon>
    </lineage>
</organism>
<evidence type="ECO:0000259" key="13">
    <source>
        <dbReference type="PROSITE" id="PS50093"/>
    </source>
</evidence>
<evidence type="ECO:0000256" key="7">
    <source>
        <dbReference type="ARBA" id="ARBA00023136"/>
    </source>
</evidence>
<evidence type="ECO:0000259" key="14">
    <source>
        <dbReference type="PROSITE" id="PS50853"/>
    </source>
</evidence>
<dbReference type="PROSITE" id="PS50853">
    <property type="entry name" value="FN3"/>
    <property type="match status" value="1"/>
</dbReference>
<keyword evidence="11" id="KW-0119">Carbohydrate metabolism</keyword>
<name>A0ABR9DMB4_9MICO</name>
<dbReference type="InterPro" id="IPR013783">
    <property type="entry name" value="Ig-like_fold"/>
</dbReference>
<dbReference type="InterPro" id="IPR035986">
    <property type="entry name" value="PKD_dom_sf"/>
</dbReference>
<dbReference type="InterPro" id="IPR000601">
    <property type="entry name" value="PKD_dom"/>
</dbReference>
<feature type="domain" description="Fibronectin type-III" evidence="14">
    <location>
        <begin position="463"/>
        <end position="559"/>
    </location>
</feature>
<dbReference type="CDD" id="cd00063">
    <property type="entry name" value="FN3"/>
    <property type="match status" value="1"/>
</dbReference>
<comment type="caution">
    <text evidence="15">The sequence shown here is derived from an EMBL/GenBank/DDBJ whole genome shotgun (WGS) entry which is preliminary data.</text>
</comment>
<dbReference type="SUPFAM" id="SSF49899">
    <property type="entry name" value="Concanavalin A-like lectins/glucanases"/>
    <property type="match status" value="2"/>
</dbReference>
<dbReference type="InterPro" id="IPR011047">
    <property type="entry name" value="Quinoprotein_ADH-like_sf"/>
</dbReference>
<dbReference type="InterPro" id="IPR022409">
    <property type="entry name" value="PKD/Chitinase_dom"/>
</dbReference>
<dbReference type="PANTHER" id="PTHR46730:SF1">
    <property type="entry name" value="PLAT DOMAIN-CONTAINING PROTEIN"/>
    <property type="match status" value="1"/>
</dbReference>
<dbReference type="InterPro" id="IPR036116">
    <property type="entry name" value="FN3_sf"/>
</dbReference>
<evidence type="ECO:0000256" key="9">
    <source>
        <dbReference type="ARBA" id="ARBA00023273"/>
    </source>
</evidence>
<dbReference type="RefSeq" id="WP_192277268.1">
    <property type="nucleotide sequence ID" value="NZ_JACZDF010000001.1"/>
</dbReference>
<keyword evidence="6" id="KW-1133">Transmembrane helix</keyword>
<dbReference type="Gene3D" id="2.60.40.10">
    <property type="entry name" value="Immunoglobulins"/>
    <property type="match status" value="4"/>
</dbReference>
<dbReference type="PROSITE" id="PS50093">
    <property type="entry name" value="PKD"/>
    <property type="match status" value="3"/>
</dbReference>
<feature type="domain" description="PKD" evidence="13">
    <location>
        <begin position="1026"/>
        <end position="1114"/>
    </location>
</feature>
<dbReference type="SUPFAM" id="SSF50998">
    <property type="entry name" value="Quinoprotein alcohol dehydrogenase-like"/>
    <property type="match status" value="1"/>
</dbReference>
<keyword evidence="8" id="KW-1015">Disulfide bond</keyword>
<gene>
    <name evidence="15" type="ORF">IGS67_01880</name>
</gene>
<feature type="domain" description="PKD" evidence="13">
    <location>
        <begin position="1421"/>
        <end position="1505"/>
    </location>
</feature>
<comment type="subcellular location">
    <subcellularLocation>
        <location evidence="2">Cell projection</location>
    </subcellularLocation>
    <subcellularLocation>
        <location evidence="1">Membrane</location>
        <topology evidence="1">Multi-pass membrane protein</topology>
    </subcellularLocation>
</comment>
<dbReference type="CDD" id="cd00146">
    <property type="entry name" value="PKD"/>
    <property type="match status" value="3"/>
</dbReference>
<dbReference type="SMART" id="SM00089">
    <property type="entry name" value="PKD"/>
    <property type="match status" value="3"/>
</dbReference>
<keyword evidence="5" id="KW-0677">Repeat</keyword>
<evidence type="ECO:0000256" key="11">
    <source>
        <dbReference type="ARBA" id="ARBA00023326"/>
    </source>
</evidence>
<evidence type="ECO:0000256" key="8">
    <source>
        <dbReference type="ARBA" id="ARBA00023157"/>
    </source>
</evidence>
<dbReference type="InterPro" id="IPR006558">
    <property type="entry name" value="LamG-like"/>
</dbReference>
<keyword evidence="16" id="KW-1185">Reference proteome</keyword>
<evidence type="ECO:0000256" key="5">
    <source>
        <dbReference type="ARBA" id="ARBA00022737"/>
    </source>
</evidence>
<dbReference type="SMART" id="SM00282">
    <property type="entry name" value="LamG"/>
    <property type="match status" value="2"/>
</dbReference>
<dbReference type="SMART" id="SM00560">
    <property type="entry name" value="LamGL"/>
    <property type="match status" value="2"/>
</dbReference>
<evidence type="ECO:0000256" key="6">
    <source>
        <dbReference type="ARBA" id="ARBA00022989"/>
    </source>
</evidence>
<dbReference type="InterPro" id="IPR001791">
    <property type="entry name" value="Laminin_G"/>
</dbReference>
<keyword evidence="10" id="KW-0326">Glycosidase</keyword>
<proteinExistence type="predicted"/>
<protein>
    <submittedName>
        <fullName evidence="15">PKD domain-containing protein</fullName>
    </submittedName>
</protein>
<evidence type="ECO:0000256" key="10">
    <source>
        <dbReference type="ARBA" id="ARBA00023295"/>
    </source>
</evidence>
<evidence type="ECO:0000256" key="12">
    <source>
        <dbReference type="SAM" id="SignalP"/>
    </source>
</evidence>
<feature type="domain" description="PKD" evidence="13">
    <location>
        <begin position="1112"/>
        <end position="1201"/>
    </location>
</feature>
<keyword evidence="11" id="KW-0624">Polysaccharide degradation</keyword>
<keyword evidence="4 12" id="KW-0732">Signal</keyword>
<evidence type="ECO:0000256" key="3">
    <source>
        <dbReference type="ARBA" id="ARBA00022692"/>
    </source>
</evidence>
<sequence>MSTNHRTRARRGAAVLAVVATTLLGALVPVTSAVASPTVDSGTVAGPARSVKPEVVGSTGLPTAQIDGVAWSQVVVGTTVFVGGEFTTARPPGAAAGTQTQPRGNLLAYDVRTGALLPWAPAANGAVRGLAVSPDGKTLYVAGAFTAIGGETRYRVAAFDVASGALLPFRPVVNATVLDVTVSSSAVYVGGIFTTVNGVLRQKVAAVHPVGGGTLPFTVAVDDGRVQALEVSPDGSSVVIGGSFTTVGGSSNPGYGLVRVSGTTGATIATPINTEIRNGGASSSIYSLASDGDNFYGTGYHFGAGGNTEGTFAGRWSDGSLSWVEDCHGDSYSTAPLDDAVYTVSHKHYCANSGGFPQTNPWRMRYGTAVSKAAVNDTNVADIYGYGDHDGQPRPDMLDWFPEFNTGSFTGQGQGPWSLAAGAGYLVAGGEFTRVNNVPQQGLVRFAKRTVAPDTDGPRNGGANAGLVVTSPASGTALVRWPANFDRGDEELTYRLYRDDQSTIAQERTVTASFWKLPTLTFVDRGLAPGSSHRYRLRATDAAGNAAWSDWVSVTIAGAGSLGTYARTVLEDGPSSYWRMDDASGTTVTDLVGTRNLTARAGVGAGAATALTGQEGSARTLSGTSTSWAAASTAEPAPIEFSVEAWFRSSSTRGGRIVGFGSSSTGSSGTNDRHVYVDSQGRVAFGVATYGRSTVVSPSSYNDGQWHHVAATMDQAGGLSLYVDGRLVGARDDIRTADAYNGVWRVGGDSIGSWPSAPSSASLTGDVDEVALYDGRVLTPTQVREHYEAAGRAVTAPAAPADAYGAAVYGDQPALFWRLAETSGTSVADASRSGQPGTLSGTVTYGVPGALSGVANTAFRLASPARIVGSRQVSNPTRFTTEAWIRTTSTQGGRIVGFGNSASTTSTNYDRHTYMQDDGRIVFGVYRGAEYRATSTAAYNDGTWHHVVSSLGADGMRLYVDGELVGTNPQTRAESYTGWWRVGGDNTWGSSAQTLAGDIDEVAIYAQQLSDATVASHYALGSGVVPNESPTAAFSADVTELAVALDASGSDDPDGTIASYAWSYGDGSTGTGKTSSHTYAADGTYTVTLTVTDDRGATDTATRQVEVAAPPANVEPTASFTTTTSGLDVTVDASASDDPDGTIASYAWTFGDGQGATGRNPAAHTYAAAGSYTVTLTVTDDDGATGVMTKEVTVAEPSGAAVEDGFGRAVSNGWGTAPTGGDWAVGAPASAFSVASGTGRMALPAGATRVARLSSVSAQDVEVQATVSLDRLPAGTGFISLASRTTGTTGYVGRLRVGTDGSIQLHVGRGVASITALAGGVVSGLTFEPGTRYRVRLQTTGTSPTTVRAKVWVDGTAEPADWRATVTDSTAELQQAGGIGVQVYVGGATGAPVVTAAWDDLWAGEPGTAPGGGTPPANVAPTAAFTSSSAGLVAELDGRGSDDSDGTIASYTWDLGDGSTATGATPSHTYGASGTYTVRLTVTDDDGATDSVTHDVTVTAPAAGTLAEDAFARTVANGWGSAVTGGAWTASNPQSSYSVGGGEGRMALTPGATRVARLGALSARDVDAEVVVGADVRAAGTGFWTLAARTSGTTGYVARLRVGTDDSLQLHVGRGVATIAPLAGGVVPGLTFDPAVRYRIRLQVTGASPTTVRAKVWVNGTAEPGAWFASTTDSTADLQSAGGIGLQAYVGGAAGSPTVTVGWDDLVVEEVP</sequence>
<reference evidence="15 16" key="1">
    <citation type="submission" date="2020-09" db="EMBL/GenBank/DDBJ databases">
        <title>Flavimobilis rhizosphaerae sp. nov., isolated from rhizosphere soil of Spartina alterniflora.</title>
        <authorList>
            <person name="Hanqin C."/>
        </authorList>
    </citation>
    <scope>NUCLEOTIDE SEQUENCE [LARGE SCALE GENOMIC DNA]</scope>
    <source>
        <strain evidence="15 16">GY 10621</strain>
    </source>
</reference>
<evidence type="ECO:0000256" key="1">
    <source>
        <dbReference type="ARBA" id="ARBA00004141"/>
    </source>
</evidence>
<dbReference type="Pfam" id="PF13385">
    <property type="entry name" value="Laminin_G_3"/>
    <property type="match status" value="2"/>
</dbReference>
<dbReference type="Proteomes" id="UP000642107">
    <property type="component" value="Unassembled WGS sequence"/>
</dbReference>
<dbReference type="SUPFAM" id="SSF49265">
    <property type="entry name" value="Fibronectin type III"/>
    <property type="match status" value="1"/>
</dbReference>
<dbReference type="SUPFAM" id="SSF49299">
    <property type="entry name" value="PKD domain"/>
    <property type="match status" value="3"/>
</dbReference>
<evidence type="ECO:0000313" key="15">
    <source>
        <dbReference type="EMBL" id="MBD9698243.1"/>
    </source>
</evidence>
<dbReference type="Pfam" id="PF18911">
    <property type="entry name" value="PKD_4"/>
    <property type="match status" value="3"/>
</dbReference>
<evidence type="ECO:0000256" key="2">
    <source>
        <dbReference type="ARBA" id="ARBA00004316"/>
    </source>
</evidence>
<keyword evidence="7" id="KW-0472">Membrane</keyword>
<dbReference type="Gene3D" id="2.60.120.200">
    <property type="match status" value="2"/>
</dbReference>
<accession>A0ABR9DMB4</accession>
<evidence type="ECO:0000313" key="16">
    <source>
        <dbReference type="Proteomes" id="UP000642107"/>
    </source>
</evidence>
<dbReference type="InterPro" id="IPR013320">
    <property type="entry name" value="ConA-like_dom_sf"/>
</dbReference>
<keyword evidence="10" id="KW-0378">Hydrolase</keyword>
<feature type="chain" id="PRO_5047013594" evidence="12">
    <location>
        <begin position="36"/>
        <end position="1712"/>
    </location>
</feature>
<evidence type="ECO:0000256" key="4">
    <source>
        <dbReference type="ARBA" id="ARBA00022729"/>
    </source>
</evidence>
<dbReference type="InterPro" id="IPR003961">
    <property type="entry name" value="FN3_dom"/>
</dbReference>
<keyword evidence="9" id="KW-0966">Cell projection</keyword>
<dbReference type="EMBL" id="JACZDF010000001">
    <property type="protein sequence ID" value="MBD9698243.1"/>
    <property type="molecule type" value="Genomic_DNA"/>
</dbReference>